<dbReference type="RefSeq" id="XP_002507482.1">
    <property type="nucleotide sequence ID" value="XM_002507436.1"/>
</dbReference>
<dbReference type="GO" id="GO:0006888">
    <property type="term" value="P:endoplasmic reticulum to Golgi vesicle-mediated transport"/>
    <property type="evidence" value="ECO:0007669"/>
    <property type="project" value="TreeGrafter"/>
</dbReference>
<keyword evidence="8 12" id="KW-0653">Protein transport</keyword>
<keyword evidence="4 12" id="KW-0813">Transport</keyword>
<evidence type="ECO:0000256" key="1">
    <source>
        <dbReference type="ARBA" id="ARBA00004255"/>
    </source>
</evidence>
<dbReference type="STRING" id="296587.C1FD81"/>
<accession>C1FD81</accession>
<dbReference type="InParanoid" id="C1FD81"/>
<dbReference type="GO" id="GO:0006891">
    <property type="term" value="P:intra-Golgi vesicle-mediated transport"/>
    <property type="evidence" value="ECO:0007669"/>
    <property type="project" value="TreeGrafter"/>
</dbReference>
<gene>
    <name evidence="16" type="primary">COPG</name>
    <name evidence="16" type="ORF">MICPUN_113363</name>
</gene>
<dbReference type="GO" id="GO:0005198">
    <property type="term" value="F:structural molecule activity"/>
    <property type="evidence" value="ECO:0007669"/>
    <property type="project" value="InterPro"/>
</dbReference>
<dbReference type="GO" id="GO:0030126">
    <property type="term" value="C:COPI vesicle coat"/>
    <property type="evidence" value="ECO:0007669"/>
    <property type="project" value="InterPro"/>
</dbReference>
<evidence type="ECO:0000256" key="12">
    <source>
        <dbReference type="PIRNR" id="PIRNR037093"/>
    </source>
</evidence>
<evidence type="ECO:0000256" key="11">
    <source>
        <dbReference type="ARBA" id="ARBA00023329"/>
    </source>
</evidence>
<dbReference type="InterPro" id="IPR012295">
    <property type="entry name" value="TBP_dom_sf"/>
</dbReference>
<evidence type="ECO:0000256" key="7">
    <source>
        <dbReference type="ARBA" id="ARBA00022892"/>
    </source>
</evidence>
<dbReference type="Gene3D" id="3.30.310.10">
    <property type="entry name" value="TATA-Binding Protein"/>
    <property type="match status" value="1"/>
</dbReference>
<dbReference type="GO" id="GO:0000139">
    <property type="term" value="C:Golgi membrane"/>
    <property type="evidence" value="ECO:0007669"/>
    <property type="project" value="UniProtKB-SubCell"/>
</dbReference>
<dbReference type="FunFam" id="3.30.310.10:FF:000011">
    <property type="entry name" value="Coatomer subunit gamma"/>
    <property type="match status" value="1"/>
</dbReference>
<dbReference type="Pfam" id="PF01602">
    <property type="entry name" value="Adaptin_N"/>
    <property type="match status" value="1"/>
</dbReference>
<organism evidence="16 17">
    <name type="scientific">Micromonas commoda (strain RCC299 / NOUM17 / CCMP2709)</name>
    <name type="common">Picoplanktonic green alga</name>
    <dbReference type="NCBI Taxonomy" id="296587"/>
    <lineage>
        <taxon>Eukaryota</taxon>
        <taxon>Viridiplantae</taxon>
        <taxon>Chlorophyta</taxon>
        <taxon>Mamiellophyceae</taxon>
        <taxon>Mamiellales</taxon>
        <taxon>Mamiellaceae</taxon>
        <taxon>Micromonas</taxon>
    </lineage>
</organism>
<dbReference type="InterPro" id="IPR013041">
    <property type="entry name" value="Clathrin_app_Ig-like_sf"/>
</dbReference>
<dbReference type="Pfam" id="PF16381">
    <property type="entry name" value="Coatomer_g_Cpla"/>
    <property type="match status" value="1"/>
</dbReference>
<dbReference type="InterPro" id="IPR011989">
    <property type="entry name" value="ARM-like"/>
</dbReference>
<protein>
    <recommendedName>
        <fullName evidence="12">Coatomer subunit gamma</fullName>
    </recommendedName>
</protein>
<keyword evidence="9 12" id="KW-0333">Golgi apparatus</keyword>
<evidence type="ECO:0000256" key="5">
    <source>
        <dbReference type="ARBA" id="ARBA00022490"/>
    </source>
</evidence>
<evidence type="ECO:0000313" key="17">
    <source>
        <dbReference type="Proteomes" id="UP000002009"/>
    </source>
</evidence>
<dbReference type="Pfam" id="PF08752">
    <property type="entry name" value="COP-gamma_platf"/>
    <property type="match status" value="1"/>
</dbReference>
<dbReference type="PANTHER" id="PTHR10261">
    <property type="entry name" value="COATOMER SUBUNIT GAMMA"/>
    <property type="match status" value="1"/>
</dbReference>
<dbReference type="Gene3D" id="1.25.10.10">
    <property type="entry name" value="Leucine-rich Repeat Variant"/>
    <property type="match status" value="2"/>
</dbReference>
<feature type="domain" description="Clathrin/coatomer adaptor adaptin-like N-terminal" evidence="13">
    <location>
        <begin position="30"/>
        <end position="546"/>
    </location>
</feature>
<evidence type="ECO:0000256" key="2">
    <source>
        <dbReference type="ARBA" id="ARBA00010720"/>
    </source>
</evidence>
<evidence type="ECO:0000256" key="6">
    <source>
        <dbReference type="ARBA" id="ARBA00022737"/>
    </source>
</evidence>
<keyword evidence="6" id="KW-0677">Repeat</keyword>
<dbReference type="EMBL" id="CP001574">
    <property type="protein sequence ID" value="ACO68740.1"/>
    <property type="molecule type" value="Genomic_DNA"/>
</dbReference>
<name>C1FD81_MICCC</name>
<evidence type="ECO:0000259" key="14">
    <source>
        <dbReference type="Pfam" id="PF08752"/>
    </source>
</evidence>
<dbReference type="InterPro" id="IPR017106">
    <property type="entry name" value="Coatomer_gsu"/>
</dbReference>
<dbReference type="FunCoup" id="C1FD81">
    <property type="interactions" value="2101"/>
</dbReference>
<reference evidence="16 17" key="1">
    <citation type="journal article" date="2009" name="Science">
        <title>Green evolution and dynamic adaptations revealed by genomes of the marine picoeukaryotes Micromonas.</title>
        <authorList>
            <person name="Worden A.Z."/>
            <person name="Lee J.H."/>
            <person name="Mock T."/>
            <person name="Rouze P."/>
            <person name="Simmons M.P."/>
            <person name="Aerts A.L."/>
            <person name="Allen A.E."/>
            <person name="Cuvelier M.L."/>
            <person name="Derelle E."/>
            <person name="Everett M.V."/>
            <person name="Foulon E."/>
            <person name="Grimwood J."/>
            <person name="Gundlach H."/>
            <person name="Henrissat B."/>
            <person name="Napoli C."/>
            <person name="McDonald S.M."/>
            <person name="Parker M.S."/>
            <person name="Rombauts S."/>
            <person name="Salamov A."/>
            <person name="Von Dassow P."/>
            <person name="Badger J.H."/>
            <person name="Coutinho P.M."/>
            <person name="Demir E."/>
            <person name="Dubchak I."/>
            <person name="Gentemann C."/>
            <person name="Eikrem W."/>
            <person name="Gready J.E."/>
            <person name="John U."/>
            <person name="Lanier W."/>
            <person name="Lindquist E.A."/>
            <person name="Lucas S."/>
            <person name="Mayer K.F."/>
            <person name="Moreau H."/>
            <person name="Not F."/>
            <person name="Otillar R."/>
            <person name="Panaud O."/>
            <person name="Pangilinan J."/>
            <person name="Paulsen I."/>
            <person name="Piegu B."/>
            <person name="Poliakov A."/>
            <person name="Robbens S."/>
            <person name="Schmutz J."/>
            <person name="Toulza E."/>
            <person name="Wyss T."/>
            <person name="Zelensky A."/>
            <person name="Zhou K."/>
            <person name="Armbrust E.V."/>
            <person name="Bhattacharya D."/>
            <person name="Goodenough U.W."/>
            <person name="Van de Peer Y."/>
            <person name="Grigoriev I.V."/>
        </authorList>
    </citation>
    <scope>NUCLEOTIDE SEQUENCE [LARGE SCALE GENOMIC DNA]</scope>
    <source>
        <strain evidence="17">RCC299 / NOUM17</strain>
    </source>
</reference>
<comment type="subcellular location">
    <subcellularLocation>
        <location evidence="12">Cytoplasm</location>
    </subcellularLocation>
    <subcellularLocation>
        <location evidence="1 12">Golgi apparatus membrane</location>
        <topology evidence="1 12">Peripheral membrane protein</topology>
        <orientation evidence="1 12">Cytoplasmic side</orientation>
    </subcellularLocation>
    <subcellularLocation>
        <location evidence="12">Cytoplasmic vesicle</location>
        <location evidence="12">COPI-coated vesicle membrane</location>
        <topology evidence="12">Peripheral membrane protein</topology>
        <orientation evidence="12">Cytoplasmic side</orientation>
    </subcellularLocation>
</comment>
<keyword evidence="17" id="KW-1185">Reference proteome</keyword>
<dbReference type="AlphaFoldDB" id="C1FD81"/>
<dbReference type="OrthoDB" id="1074925at2759"/>
<sequence>MADGHAESSKKRDEESEEGLDFSPFWGIEKGAVLQEARCFNESQLDARRCQQVITKLLYLSNQGDSFTKVEATEVFFSVTKLFQSSDSNLRRMVYLIIKEICPSADEVIIVTSSLMKDMNSKIDLYRSNAIRVLCNITDAGLLGQIERYLKQAVVDKNATVSSAALVSGHHLLQVNSEIVKRWSSEVQEALSSKNPLVQYHALGLLHRIKQNDRLAVSKLVTQLSRSPLRSSLAQCLVIRYVAQVIKDTKVDEVTGERPFFDFLESCLRHKSETVIFEAARVIIELNEVTTRELQPAVTVLQLFLSSSKPILRFAAIRALNKVAMNNPSSMTNCNIDMESMISDQNRSIATLAITTLLKTGKESSIDRLMKQISTFMTDIQDEFKVVVVEAIQELCLKFPHKHRILMNFLSNVLREEGGFEYKKTIVDCILCLVKSIPDATEAGLTHLSEFIEDCEFTYLSSQVLHLLGELGPSTADPGKYIRYIYNRVILENATIRASAVCALANFGSCSVALRARVLTLLQRCLYDNDDEVRDRAAFFLSVLRTIPETDSECVEDPLIYPLAPLEASLRQYLENTGDSAFDLAVINQIHNNIASHPDMHASAFDCSSMNISSTKNDLRESENIITSRGEFMSYGPIFKVSSYSSSVVNSCHAVDLTEAETEYKVTCTKHIFKEHIVFHFMCSNTIEDQILENVSVVTDPIEGIEVFAKVSTIPLGTMPLGQFGSTFVSYKRAQGLHPVAKMACTLKFTSKEIDPSSGEPESEGYEDEYTLEDIDVTVTDFLTGNPLSAFRKVWDTLPIENEKVGDYSLGTRDSLGEALEAVVGILGMAACEGSEVIAPHARSHTTLLSGFFVGGHSVLVQLNLGMGPSNSVAMKLIVRAEKPYIADMIHTLVSEA</sequence>
<dbReference type="InterPro" id="IPR032154">
    <property type="entry name" value="Coatomer_g_Cpla"/>
</dbReference>
<dbReference type="KEGG" id="mis:MICPUN_113363"/>
<evidence type="ECO:0000256" key="4">
    <source>
        <dbReference type="ARBA" id="ARBA00022448"/>
    </source>
</evidence>
<dbReference type="InterPro" id="IPR009028">
    <property type="entry name" value="Coatomer/calthrin_app_sub_C"/>
</dbReference>
<dbReference type="FunFam" id="1.25.10.10:FF:000071">
    <property type="entry name" value="Coatomer subunit gamma"/>
    <property type="match status" value="1"/>
</dbReference>
<feature type="domain" description="Coatomer subunit gamma C-terminal" evidence="15">
    <location>
        <begin position="780"/>
        <end position="893"/>
    </location>
</feature>
<dbReference type="OMA" id="RTIVECM"/>
<dbReference type="Proteomes" id="UP000002009">
    <property type="component" value="Chromosome 1"/>
</dbReference>
<dbReference type="GeneID" id="8250024"/>
<evidence type="ECO:0000256" key="3">
    <source>
        <dbReference type="ARBA" id="ARBA00011775"/>
    </source>
</evidence>
<keyword evidence="5 12" id="KW-0963">Cytoplasm</keyword>
<dbReference type="SUPFAM" id="SSF49348">
    <property type="entry name" value="Clathrin adaptor appendage domain"/>
    <property type="match status" value="1"/>
</dbReference>
<dbReference type="eggNOG" id="KOG1078">
    <property type="taxonomic scope" value="Eukaryota"/>
</dbReference>
<evidence type="ECO:0000313" key="16">
    <source>
        <dbReference type="EMBL" id="ACO68740.1"/>
    </source>
</evidence>
<evidence type="ECO:0000259" key="13">
    <source>
        <dbReference type="Pfam" id="PF01602"/>
    </source>
</evidence>
<dbReference type="SUPFAM" id="SSF48371">
    <property type="entry name" value="ARM repeat"/>
    <property type="match status" value="1"/>
</dbReference>
<dbReference type="GO" id="GO:0006886">
    <property type="term" value="P:intracellular protein transport"/>
    <property type="evidence" value="ECO:0007669"/>
    <property type="project" value="InterPro"/>
</dbReference>
<comment type="subunit">
    <text evidence="3">Oligomeric complex that consists of at least the alpha, beta, beta', gamma, delta, epsilon and zeta subunits.</text>
</comment>
<evidence type="ECO:0000256" key="9">
    <source>
        <dbReference type="ARBA" id="ARBA00023034"/>
    </source>
</evidence>
<comment type="function">
    <text evidence="12">The coatomer is a cytosolic protein complex that binds to dilysine motifs and reversibly associates with Golgi non-clathrin-coated vesicles, which further mediate biosynthetic protein transport from the ER, via the Golgi up to the trans Golgi network. Coatomer complex is required for budding from Golgi membranes, and is essential for the retrograde Golgi-to-ER transport of dilysine-tagged proteins.</text>
</comment>
<evidence type="ECO:0000259" key="15">
    <source>
        <dbReference type="Pfam" id="PF16381"/>
    </source>
</evidence>
<dbReference type="InterPro" id="IPR016024">
    <property type="entry name" value="ARM-type_fold"/>
</dbReference>
<dbReference type="InterPro" id="IPR037067">
    <property type="entry name" value="Coatomer_gsu_app_sf"/>
</dbReference>
<keyword evidence="7 12" id="KW-0931">ER-Golgi transport</keyword>
<dbReference type="InterPro" id="IPR013040">
    <property type="entry name" value="Coatomer_gsu_app_Ig-like_dom"/>
</dbReference>
<dbReference type="GO" id="GO:0005783">
    <property type="term" value="C:endoplasmic reticulum"/>
    <property type="evidence" value="ECO:0007669"/>
    <property type="project" value="TreeGrafter"/>
</dbReference>
<comment type="similarity">
    <text evidence="2 12">Belongs to the COPG family.</text>
</comment>
<keyword evidence="11 12" id="KW-0968">Cytoplasmic vesicle</keyword>
<dbReference type="FunFam" id="1.25.10.10:FF:000078">
    <property type="entry name" value="Coatomer subunit gamma"/>
    <property type="match status" value="1"/>
</dbReference>
<proteinExistence type="inferred from homology"/>
<dbReference type="PANTHER" id="PTHR10261:SF0">
    <property type="entry name" value="COATOMER SUBUNIT GAMMA-2"/>
    <property type="match status" value="1"/>
</dbReference>
<evidence type="ECO:0000256" key="10">
    <source>
        <dbReference type="ARBA" id="ARBA00023136"/>
    </source>
</evidence>
<dbReference type="GO" id="GO:0009306">
    <property type="term" value="P:protein secretion"/>
    <property type="evidence" value="ECO:0007669"/>
    <property type="project" value="TreeGrafter"/>
</dbReference>
<dbReference type="GO" id="GO:0005793">
    <property type="term" value="C:endoplasmic reticulum-Golgi intermediate compartment"/>
    <property type="evidence" value="ECO:0007669"/>
    <property type="project" value="TreeGrafter"/>
</dbReference>
<dbReference type="PIRSF" id="PIRSF037093">
    <property type="entry name" value="Coatomer_gamma_subunit"/>
    <property type="match status" value="1"/>
</dbReference>
<dbReference type="Gene3D" id="2.60.40.1480">
    <property type="entry name" value="Coatomer, gamma subunit, appendage domain"/>
    <property type="match status" value="1"/>
</dbReference>
<keyword evidence="10 12" id="KW-0472">Membrane</keyword>
<dbReference type="InterPro" id="IPR002553">
    <property type="entry name" value="Clathrin/coatomer_adapt-like_N"/>
</dbReference>
<dbReference type="FunFam" id="2.60.40.1480:FF:000001">
    <property type="entry name" value="Coatomer subunit gamma"/>
    <property type="match status" value="1"/>
</dbReference>
<evidence type="ECO:0000256" key="8">
    <source>
        <dbReference type="ARBA" id="ARBA00022927"/>
    </source>
</evidence>
<feature type="domain" description="Coatomer gamma subunit appendage Ig-like subdomain" evidence="14">
    <location>
        <begin position="646"/>
        <end position="778"/>
    </location>
</feature>
<dbReference type="SUPFAM" id="SSF55711">
    <property type="entry name" value="Subdomain of clathrin and coatomer appendage domain"/>
    <property type="match status" value="1"/>
</dbReference>